<dbReference type="SMART" id="SM00636">
    <property type="entry name" value="Glyco_18"/>
    <property type="match status" value="1"/>
</dbReference>
<dbReference type="Pfam" id="PF00704">
    <property type="entry name" value="Glyco_hydro_18"/>
    <property type="match status" value="1"/>
</dbReference>
<dbReference type="SUPFAM" id="SSF51445">
    <property type="entry name" value="(Trans)glycosidases"/>
    <property type="match status" value="1"/>
</dbReference>
<evidence type="ECO:0000259" key="6">
    <source>
        <dbReference type="PROSITE" id="PS51910"/>
    </source>
</evidence>
<gene>
    <name evidence="7" type="ORF">Lsan_3414</name>
</gene>
<dbReference type="PATRIC" id="fig|45074.5.peg.3664"/>
<dbReference type="PROSITE" id="PS51910">
    <property type="entry name" value="GH18_2"/>
    <property type="match status" value="1"/>
</dbReference>
<dbReference type="GO" id="GO:0005975">
    <property type="term" value="P:carbohydrate metabolic process"/>
    <property type="evidence" value="ECO:0007669"/>
    <property type="project" value="InterPro"/>
</dbReference>
<feature type="domain" description="GH18" evidence="6">
    <location>
        <begin position="64"/>
        <end position="388"/>
    </location>
</feature>
<keyword evidence="8" id="KW-1185">Reference proteome</keyword>
<proteinExistence type="inferred from homology"/>
<dbReference type="InterPro" id="IPR001223">
    <property type="entry name" value="Glyco_hydro18_cat"/>
</dbReference>
<evidence type="ECO:0000256" key="5">
    <source>
        <dbReference type="RuleBase" id="RU004453"/>
    </source>
</evidence>
<comment type="similarity">
    <text evidence="5">Belongs to the glycosyl hydrolase 18 family.</text>
</comment>
<evidence type="ECO:0000313" key="8">
    <source>
        <dbReference type="Proteomes" id="UP000054703"/>
    </source>
</evidence>
<dbReference type="PROSITE" id="PS01095">
    <property type="entry name" value="GH18_1"/>
    <property type="match status" value="1"/>
</dbReference>
<accession>A0A0W0YH19</accession>
<reference evidence="7 8" key="1">
    <citation type="submission" date="2015-11" db="EMBL/GenBank/DDBJ databases">
        <title>Genomic analysis of 38 Legionella species identifies large and diverse effector repertoires.</title>
        <authorList>
            <person name="Burstein D."/>
            <person name="Amaro F."/>
            <person name="Zusman T."/>
            <person name="Lifshitz Z."/>
            <person name="Cohen O."/>
            <person name="Gilbert J.A."/>
            <person name="Pupko T."/>
            <person name="Shuman H.A."/>
            <person name="Segal G."/>
        </authorList>
    </citation>
    <scope>NUCLEOTIDE SEQUENCE [LARGE SCALE GENOMIC DNA]</scope>
    <source>
        <strain evidence="7 8">SC-63-C7</strain>
    </source>
</reference>
<dbReference type="EMBL" id="LNYU01000085">
    <property type="protein sequence ID" value="KTD55862.1"/>
    <property type="molecule type" value="Genomic_DNA"/>
</dbReference>
<dbReference type="STRING" id="45074.Lsan_3414"/>
<dbReference type="InterPro" id="IPR001579">
    <property type="entry name" value="Glyco_hydro_18_chit_AS"/>
</dbReference>
<dbReference type="InterPro" id="IPR011583">
    <property type="entry name" value="Chitinase_II/V-like_cat"/>
</dbReference>
<evidence type="ECO:0000313" key="7">
    <source>
        <dbReference type="EMBL" id="KTD55862.1"/>
    </source>
</evidence>
<dbReference type="RefSeq" id="WP_058515336.1">
    <property type="nucleotide sequence ID" value="NZ_CAAAIH010000038.1"/>
</dbReference>
<dbReference type="PANTHER" id="PTHR45708">
    <property type="entry name" value="ENDOCHITINASE"/>
    <property type="match status" value="1"/>
</dbReference>
<evidence type="ECO:0000256" key="2">
    <source>
        <dbReference type="ARBA" id="ARBA00022801"/>
    </source>
</evidence>
<evidence type="ECO:0000256" key="4">
    <source>
        <dbReference type="RuleBase" id="RU000489"/>
    </source>
</evidence>
<dbReference type="EC" id="3.2.1.14" evidence="1"/>
<dbReference type="PANTHER" id="PTHR45708:SF49">
    <property type="entry name" value="ENDOCHITINASE"/>
    <property type="match status" value="1"/>
</dbReference>
<dbReference type="GO" id="GO:0008843">
    <property type="term" value="F:endochitinase activity"/>
    <property type="evidence" value="ECO:0007669"/>
    <property type="project" value="UniProtKB-EC"/>
</dbReference>
<keyword evidence="3 4" id="KW-0326">Glycosidase</keyword>
<comment type="caution">
    <text evidence="7">The sequence shown here is derived from an EMBL/GenBank/DDBJ whole genome shotgun (WGS) entry which is preliminary data.</text>
</comment>
<keyword evidence="2 4" id="KW-0378">Hydrolase</keyword>
<dbReference type="Gene3D" id="3.20.20.80">
    <property type="entry name" value="Glycosidases"/>
    <property type="match status" value="1"/>
</dbReference>
<dbReference type="InterPro" id="IPR017853">
    <property type="entry name" value="GH"/>
</dbReference>
<name>A0A0W0YH19_9GAMM</name>
<sequence>MNKLIIKVLPIVLLDFILPTLLIPRTASAQNNYIATQNAQKEEIQHAEKFAERLSAQTTVPLKYSMVGYLESWGKIGIEEAIANNYNVIVIAFGTIDGDQIGMNLNCGPTMPDGCFLPSVRWWPEPPDWIPNFTNSVAFAHSKGVKVLLSFGGANNTFKPGTTNSETLAQSIVHYLESLNLDGIDFDLEHISTTDFPGNSTERQQYLSALIKQIKLLNNKLIITSAPQINPVQGSSGTAIQFVNTGSETVYNDAISNNLFDYIFAQAYNTPGFTVDNQCVVQWQNVGDETYPTFISKIAPCLEKLLPKGSKTKIMVGEPANSSESAGRGALEHGTYNEIANEYQNIKGLPSFGGAMTWSINEDSKASDDKGPRTPYSFSSALVPILSN</sequence>
<dbReference type="Proteomes" id="UP000054703">
    <property type="component" value="Unassembled WGS sequence"/>
</dbReference>
<evidence type="ECO:0000256" key="1">
    <source>
        <dbReference type="ARBA" id="ARBA00012729"/>
    </source>
</evidence>
<dbReference type="AlphaFoldDB" id="A0A0W0YH19"/>
<dbReference type="GO" id="GO:0008061">
    <property type="term" value="F:chitin binding"/>
    <property type="evidence" value="ECO:0007669"/>
    <property type="project" value="InterPro"/>
</dbReference>
<dbReference type="OrthoDB" id="315328at2"/>
<evidence type="ECO:0000256" key="3">
    <source>
        <dbReference type="ARBA" id="ARBA00023295"/>
    </source>
</evidence>
<protein>
    <recommendedName>
        <fullName evidence="1">chitinase</fullName>
        <ecNumber evidence="1">3.2.1.14</ecNumber>
    </recommendedName>
</protein>
<dbReference type="InterPro" id="IPR050542">
    <property type="entry name" value="Glycosyl_Hydrlase18_Chitinase"/>
</dbReference>
<organism evidence="7 8">
    <name type="scientific">Legionella santicrucis</name>
    <dbReference type="NCBI Taxonomy" id="45074"/>
    <lineage>
        <taxon>Bacteria</taxon>
        <taxon>Pseudomonadati</taxon>
        <taxon>Pseudomonadota</taxon>
        <taxon>Gammaproteobacteria</taxon>
        <taxon>Legionellales</taxon>
        <taxon>Legionellaceae</taxon>
        <taxon>Legionella</taxon>
    </lineage>
</organism>